<dbReference type="PANTHER" id="PTHR33565:SF20">
    <property type="entry name" value="DORMANCY-ASSOCIATED PROTEIN HOMOLOG 4"/>
    <property type="match status" value="1"/>
</dbReference>
<proteinExistence type="inferred from homology"/>
<organism evidence="3 4">
    <name type="scientific">Cicer arietinum</name>
    <name type="common">Chickpea</name>
    <name type="synonym">Garbanzo</name>
    <dbReference type="NCBI Taxonomy" id="3827"/>
    <lineage>
        <taxon>Eukaryota</taxon>
        <taxon>Viridiplantae</taxon>
        <taxon>Streptophyta</taxon>
        <taxon>Embryophyta</taxon>
        <taxon>Tracheophyta</taxon>
        <taxon>Spermatophyta</taxon>
        <taxon>Magnoliopsida</taxon>
        <taxon>eudicotyledons</taxon>
        <taxon>Gunneridae</taxon>
        <taxon>Pentapetalae</taxon>
        <taxon>rosids</taxon>
        <taxon>fabids</taxon>
        <taxon>Fabales</taxon>
        <taxon>Fabaceae</taxon>
        <taxon>Papilionoideae</taxon>
        <taxon>50 kb inversion clade</taxon>
        <taxon>NPAAA clade</taxon>
        <taxon>Hologalegina</taxon>
        <taxon>IRL clade</taxon>
        <taxon>Cicereae</taxon>
        <taxon>Cicer</taxon>
    </lineage>
</organism>
<gene>
    <name evidence="4" type="primary">LOC101508408</name>
</gene>
<dbReference type="eggNOG" id="ENOG502S2D5">
    <property type="taxonomic scope" value="Eukaryota"/>
</dbReference>
<dbReference type="GeneID" id="101508408"/>
<dbReference type="STRING" id="3827.A0A1S2YVE4"/>
<evidence type="ECO:0000256" key="2">
    <source>
        <dbReference type="SAM" id="MobiDB-lite"/>
    </source>
</evidence>
<dbReference type="OrthoDB" id="2012405at2759"/>
<feature type="region of interest" description="Disordered" evidence="2">
    <location>
        <begin position="59"/>
        <end position="93"/>
    </location>
</feature>
<dbReference type="Proteomes" id="UP000087171">
    <property type="component" value="Chromosome Ca7"/>
</dbReference>
<accession>A0A1S2YVE4</accession>
<reference evidence="4" key="2">
    <citation type="submission" date="2025-08" db="UniProtKB">
        <authorList>
            <consortium name="RefSeq"/>
        </authorList>
    </citation>
    <scope>IDENTIFICATION</scope>
    <source>
        <tissue evidence="4">Etiolated seedlings</tissue>
    </source>
</reference>
<evidence type="ECO:0000313" key="4">
    <source>
        <dbReference type="RefSeq" id="XP_004510546.1"/>
    </source>
</evidence>
<evidence type="ECO:0000313" key="3">
    <source>
        <dbReference type="Proteomes" id="UP000087171"/>
    </source>
</evidence>
<evidence type="ECO:0000256" key="1">
    <source>
        <dbReference type="ARBA" id="ARBA00010502"/>
    </source>
</evidence>
<comment type="similarity">
    <text evidence="1">Belongs to the DRM1/ARP family.</text>
</comment>
<feature type="compositionally biased region" description="Polar residues" evidence="2">
    <location>
        <begin position="63"/>
        <end position="73"/>
    </location>
</feature>
<protein>
    <submittedName>
        <fullName evidence="4">Dormancy-associated protein homolog 4 isoform X1</fullName>
    </submittedName>
</protein>
<dbReference type="PANTHER" id="PTHR33565">
    <property type="entry name" value="DORMANCY-ASSOCIATED PROTEIN 1"/>
    <property type="match status" value="1"/>
</dbReference>
<name>A0A1S2YVE4_CICAR</name>
<sequence>MGFLDKLWDETLAGPTPETGLGKLRKYNSFSAVRSAPVKEDVQISRSITIIRAHSNYGRATASEPTSPCSSAPITPRTPLTPDTPGGDFKKFTRRKASVDPVASVEHRSPTIYDWVIMSALDRC</sequence>
<dbReference type="AlphaFoldDB" id="A0A1S2YVE4"/>
<dbReference type="RefSeq" id="XP_004510546.1">
    <property type="nucleotide sequence ID" value="XM_004510489.3"/>
</dbReference>
<dbReference type="Pfam" id="PF05564">
    <property type="entry name" value="Auxin_repressed"/>
    <property type="match status" value="1"/>
</dbReference>
<dbReference type="PaxDb" id="3827-XP_004510545.1"/>
<reference evidence="3" key="1">
    <citation type="journal article" date="2013" name="Nat. Biotechnol.">
        <title>Draft genome sequence of chickpea (Cicer arietinum) provides a resource for trait improvement.</title>
        <authorList>
            <person name="Varshney R.K."/>
            <person name="Song C."/>
            <person name="Saxena R.K."/>
            <person name="Azam S."/>
            <person name="Yu S."/>
            <person name="Sharpe A.G."/>
            <person name="Cannon S."/>
            <person name="Baek J."/>
            <person name="Rosen B.D."/>
            <person name="Tar'an B."/>
            <person name="Millan T."/>
            <person name="Zhang X."/>
            <person name="Ramsay L.D."/>
            <person name="Iwata A."/>
            <person name="Wang Y."/>
            <person name="Nelson W."/>
            <person name="Farmer A.D."/>
            <person name="Gaur P.M."/>
            <person name="Soderlund C."/>
            <person name="Penmetsa R.V."/>
            <person name="Xu C."/>
            <person name="Bharti A.K."/>
            <person name="He W."/>
            <person name="Winter P."/>
            <person name="Zhao S."/>
            <person name="Hane J.K."/>
            <person name="Carrasquilla-Garcia N."/>
            <person name="Condie J.A."/>
            <person name="Upadhyaya H.D."/>
            <person name="Luo M.C."/>
            <person name="Thudi M."/>
            <person name="Gowda C.L."/>
            <person name="Singh N.P."/>
            <person name="Lichtenzveig J."/>
            <person name="Gali K.K."/>
            <person name="Rubio J."/>
            <person name="Nadarajan N."/>
            <person name="Dolezel J."/>
            <person name="Bansal K.C."/>
            <person name="Xu X."/>
            <person name="Edwards D."/>
            <person name="Zhang G."/>
            <person name="Kahl G."/>
            <person name="Gil J."/>
            <person name="Singh K.B."/>
            <person name="Datta S.K."/>
            <person name="Jackson S.A."/>
            <person name="Wang J."/>
            <person name="Cook D.R."/>
        </authorList>
    </citation>
    <scope>NUCLEOTIDE SEQUENCE [LARGE SCALE GENOMIC DNA]</scope>
    <source>
        <strain evidence="3">cv. CDC Frontier</strain>
    </source>
</reference>
<keyword evidence="3" id="KW-1185">Reference proteome</keyword>
<dbReference type="KEGG" id="cam:101508408"/>
<dbReference type="InterPro" id="IPR008406">
    <property type="entry name" value="DRM/ARP"/>
</dbReference>